<dbReference type="Gene3D" id="1.10.287.3810">
    <property type="match status" value="1"/>
</dbReference>
<organism evidence="2 3">
    <name type="scientific">Uabimicrobium amorphum</name>
    <dbReference type="NCBI Taxonomy" id="2596890"/>
    <lineage>
        <taxon>Bacteria</taxon>
        <taxon>Pseudomonadati</taxon>
        <taxon>Planctomycetota</taxon>
        <taxon>Candidatus Uabimicrobiia</taxon>
        <taxon>Candidatus Uabimicrobiales</taxon>
        <taxon>Candidatus Uabimicrobiaceae</taxon>
        <taxon>Candidatus Uabimicrobium</taxon>
    </lineage>
</organism>
<feature type="binding site" description="axial binding residue" evidence="1">
    <location>
        <position position="296"/>
    </location>
    <ligand>
        <name>heme</name>
        <dbReference type="ChEBI" id="CHEBI:30413"/>
    </ligand>
    <ligandPart>
        <name>Fe</name>
        <dbReference type="ChEBI" id="CHEBI:18248"/>
    </ligandPart>
</feature>
<evidence type="ECO:0000313" key="3">
    <source>
        <dbReference type="Proteomes" id="UP000326354"/>
    </source>
</evidence>
<gene>
    <name evidence="1" type="primary">kynA</name>
    <name evidence="2" type="ORF">UABAM_03118</name>
</gene>
<accession>A0A5S9F3H7</accession>
<comment type="cofactor">
    <cofactor evidence="1">
        <name>heme</name>
        <dbReference type="ChEBI" id="CHEBI:30413"/>
    </cofactor>
    <text evidence="1">Binds 1 heme group per subunit.</text>
</comment>
<comment type="pathway">
    <text evidence="1">Amino-acid degradation; L-tryptophan degradation via kynurenine pathway; L-kynurenine from L-tryptophan: step 1/2.</text>
</comment>
<dbReference type="GO" id="GO:0004833">
    <property type="term" value="F:L-tryptophan 2,3-dioxygenase activity"/>
    <property type="evidence" value="ECO:0007669"/>
    <property type="project" value="UniProtKB-UniRule"/>
</dbReference>
<evidence type="ECO:0000256" key="1">
    <source>
        <dbReference type="HAMAP-Rule" id="MF_01972"/>
    </source>
</evidence>
<comment type="subunit">
    <text evidence="1">Homotetramer.</text>
</comment>
<dbReference type="GO" id="GO:0019442">
    <property type="term" value="P:L-tryptophan catabolic process to acetyl-CoA"/>
    <property type="evidence" value="ECO:0007669"/>
    <property type="project" value="TreeGrafter"/>
</dbReference>
<name>A0A5S9F3H7_UABAM</name>
<feature type="binding site" evidence="1">
    <location>
        <begin position="39"/>
        <end position="43"/>
    </location>
    <ligand>
        <name>substrate</name>
    </ligand>
</feature>
<dbReference type="Proteomes" id="UP000326354">
    <property type="component" value="Chromosome"/>
</dbReference>
<dbReference type="HAMAP" id="MF_01972">
    <property type="entry name" value="T23O"/>
    <property type="match status" value="1"/>
</dbReference>
<keyword evidence="3" id="KW-1185">Reference proteome</keyword>
<dbReference type="PANTHER" id="PTHR10138:SF0">
    <property type="entry name" value="TRYPTOPHAN 2,3-DIOXYGENASE"/>
    <property type="match status" value="1"/>
</dbReference>
<keyword evidence="1 2" id="KW-0223">Dioxygenase</keyword>
<feature type="binding site" evidence="1">
    <location>
        <position position="310"/>
    </location>
    <ligand>
        <name>substrate</name>
    </ligand>
</feature>
<dbReference type="AlphaFoldDB" id="A0A5S9F3H7"/>
<keyword evidence="1" id="KW-0349">Heme</keyword>
<keyword evidence="1" id="KW-0560">Oxidoreductase</keyword>
<dbReference type="InterPro" id="IPR004981">
    <property type="entry name" value="Trp_2_3_dOase"/>
</dbReference>
<protein>
    <recommendedName>
        <fullName evidence="1">Tryptophan 2,3-dioxygenase</fullName>
        <shortName evidence="1">TDO</shortName>
        <ecNumber evidence="1">1.13.11.11</ecNumber>
    </recommendedName>
    <alternativeName>
        <fullName evidence="1">Tryptamin 2,3-dioxygenase</fullName>
    </alternativeName>
    <alternativeName>
        <fullName evidence="1">Tryptophan oxygenase</fullName>
        <shortName evidence="1">TO</shortName>
        <shortName evidence="1">TRPO</shortName>
    </alternativeName>
    <alternativeName>
        <fullName evidence="1">Tryptophan pyrrolase</fullName>
    </alternativeName>
    <alternativeName>
        <fullName evidence="1">Tryptophanase</fullName>
    </alternativeName>
</protein>
<comment type="function">
    <text evidence="1">Heme-dependent dioxygenase that catalyzes the oxidative cleavage of the L-tryptophan (L-Trp) pyrrole ring and converts L-tryptophan to N-formyl-L-kynurenine. Catalyzes the oxidative cleavage of the indole moiety.</text>
</comment>
<dbReference type="UniPathway" id="UPA00333">
    <property type="reaction ID" value="UER00453"/>
</dbReference>
<dbReference type="SUPFAM" id="SSF140959">
    <property type="entry name" value="Indolic compounds 2,3-dioxygenase-like"/>
    <property type="match status" value="1"/>
</dbReference>
<dbReference type="GO" id="GO:0046872">
    <property type="term" value="F:metal ion binding"/>
    <property type="evidence" value="ECO:0007669"/>
    <property type="project" value="UniProtKB-KW"/>
</dbReference>
<dbReference type="GO" id="GO:0020037">
    <property type="term" value="F:heme binding"/>
    <property type="evidence" value="ECO:0007669"/>
    <property type="project" value="UniProtKB-UniRule"/>
</dbReference>
<proteinExistence type="inferred from homology"/>
<dbReference type="GO" id="GO:0019441">
    <property type="term" value="P:L-tryptophan catabolic process to kynurenine"/>
    <property type="evidence" value="ECO:0007669"/>
    <property type="project" value="UniProtKB-UniRule"/>
</dbReference>
<dbReference type="Pfam" id="PF03301">
    <property type="entry name" value="Trp_dioxygenase"/>
    <property type="match status" value="1"/>
</dbReference>
<keyword evidence="1" id="KW-0479">Metal-binding</keyword>
<keyword evidence="1" id="KW-0823">Tryptophan catabolism</keyword>
<comment type="similarity">
    <text evidence="1">Belongs to the tryptophan 2,3-dioxygenase family.</text>
</comment>
<dbReference type="Gene3D" id="1.20.58.480">
    <property type="match status" value="1"/>
</dbReference>
<evidence type="ECO:0000313" key="2">
    <source>
        <dbReference type="EMBL" id="BBM84757.1"/>
    </source>
</evidence>
<feature type="binding site" evidence="1">
    <location>
        <position position="110"/>
    </location>
    <ligand>
        <name>substrate</name>
    </ligand>
</feature>
<dbReference type="EC" id="1.13.11.11" evidence="1"/>
<dbReference type="KEGG" id="uam:UABAM_03118"/>
<reference evidence="2 3" key="1">
    <citation type="submission" date="2019-08" db="EMBL/GenBank/DDBJ databases">
        <title>Complete genome sequence of Candidatus Uab amorphum.</title>
        <authorList>
            <person name="Shiratori T."/>
            <person name="Suzuki S."/>
            <person name="Kakizawa Y."/>
            <person name="Ishida K."/>
        </authorList>
    </citation>
    <scope>NUCLEOTIDE SEQUENCE [LARGE SCALE GENOMIC DNA]</scope>
    <source>
        <strain evidence="2 3">SRT547</strain>
    </source>
</reference>
<dbReference type="OrthoDB" id="9776847at2"/>
<comment type="caution">
    <text evidence="1">Lacks conserved residue(s) required for the propagation of feature annotation.</text>
</comment>
<dbReference type="PANTHER" id="PTHR10138">
    <property type="entry name" value="TRYPTOPHAN 2,3-DIOXYGENASE"/>
    <property type="match status" value="1"/>
</dbReference>
<dbReference type="EMBL" id="AP019860">
    <property type="protein sequence ID" value="BBM84757.1"/>
    <property type="molecule type" value="Genomic_DNA"/>
</dbReference>
<sequence>MKKYPPAYYSDYLGLDKLLSSQELLSKKYDSEAHDEMLFIIVHQAYELWFKQIIHELDSVINMFRHEYIDEVNIGIAVSRLARITDIQKLLIEQLRILETMTSLDFLDFRNFITPASGFQSFQFRLIENKLGLDPTQRTMLNEKGYRSYFAEKHQKQLKESEEQSSLFHLVEKWLERTPFLESEGFNFWESYKKAVITMLDEDKQTIINNPIISEEKRQKELNAHENTRENFRAIFDQDKHDELVHKNLRRMSFRATHAALFIHLYRDQPILQQPFKFLTLLVDIDELMTAWRYRHALMVLRMIGTKIGTGGTSGHDYLKMTVEKSKVYQDLFNMATFFIPRSTLPPLPDDIKKKLGFFYTTQQ</sequence>
<dbReference type="InterPro" id="IPR037217">
    <property type="entry name" value="Trp/Indoleamine_2_3_dOase-like"/>
</dbReference>
<keyword evidence="1" id="KW-0408">Iron</keyword>
<dbReference type="RefSeq" id="WP_151968890.1">
    <property type="nucleotide sequence ID" value="NZ_AP019860.1"/>
</dbReference>
<comment type="catalytic activity">
    <reaction evidence="1">
        <text>L-tryptophan + O2 = N-formyl-L-kynurenine</text>
        <dbReference type="Rhea" id="RHEA:24536"/>
        <dbReference type="ChEBI" id="CHEBI:15379"/>
        <dbReference type="ChEBI" id="CHEBI:57912"/>
        <dbReference type="ChEBI" id="CHEBI:58629"/>
        <dbReference type="EC" id="1.13.11.11"/>
    </reaction>
</comment>